<keyword evidence="1" id="KW-0812">Transmembrane</keyword>
<dbReference type="Proteomes" id="UP001056291">
    <property type="component" value="Chromosome"/>
</dbReference>
<keyword evidence="1" id="KW-0472">Membrane</keyword>
<protein>
    <submittedName>
        <fullName evidence="2">Uncharacterized protein</fullName>
    </submittedName>
</protein>
<keyword evidence="1" id="KW-1133">Transmembrane helix</keyword>
<gene>
    <name evidence="2" type="ORF">NBZ79_12575</name>
</gene>
<feature type="transmembrane region" description="Helical" evidence="1">
    <location>
        <begin position="6"/>
        <end position="23"/>
    </location>
</feature>
<reference evidence="2" key="1">
    <citation type="submission" date="2022-06" db="EMBL/GenBank/DDBJ databases">
        <title>Sneathiella actinostolidae sp. nov., isolated from a sea anemonein the Western Pacific Ocean.</title>
        <authorList>
            <person name="Wei M.J."/>
        </authorList>
    </citation>
    <scope>NUCLEOTIDE SEQUENCE</scope>
    <source>
        <strain evidence="2">PHK-P5</strain>
    </source>
</reference>
<evidence type="ECO:0000313" key="2">
    <source>
        <dbReference type="EMBL" id="USG60013.1"/>
    </source>
</evidence>
<organism evidence="2 3">
    <name type="scientific">Sneathiella marina</name>
    <dbReference type="NCBI Taxonomy" id="2950108"/>
    <lineage>
        <taxon>Bacteria</taxon>
        <taxon>Pseudomonadati</taxon>
        <taxon>Pseudomonadota</taxon>
        <taxon>Alphaproteobacteria</taxon>
        <taxon>Sneathiellales</taxon>
        <taxon>Sneathiellaceae</taxon>
        <taxon>Sneathiella</taxon>
    </lineage>
</organism>
<dbReference type="EMBL" id="CP098747">
    <property type="protein sequence ID" value="USG60013.1"/>
    <property type="molecule type" value="Genomic_DNA"/>
</dbReference>
<sequence length="155" mass="16826">MVSGILTGAPLWVWPLLGVLLYLGFRATKPRQAPVFLFYCLPLLGVISLNTVSSLPHQAVVWGCFGAGYLIGVISAYPLQGKWLVGKQGTTVSLTGEWFTMLTLMIIFWMNFAGGVTQAISPQIYSGMVFMVVFTLVTGWASGCFLGRALKVIQS</sequence>
<dbReference type="RefSeq" id="WP_251932815.1">
    <property type="nucleotide sequence ID" value="NZ_CP098747.1"/>
</dbReference>
<evidence type="ECO:0000256" key="1">
    <source>
        <dbReference type="SAM" id="Phobius"/>
    </source>
</evidence>
<feature type="transmembrane region" description="Helical" evidence="1">
    <location>
        <begin position="59"/>
        <end position="79"/>
    </location>
</feature>
<keyword evidence="3" id="KW-1185">Reference proteome</keyword>
<feature type="transmembrane region" description="Helical" evidence="1">
    <location>
        <begin position="91"/>
        <end position="112"/>
    </location>
</feature>
<evidence type="ECO:0000313" key="3">
    <source>
        <dbReference type="Proteomes" id="UP001056291"/>
    </source>
</evidence>
<accession>A0ABY4VYL1</accession>
<name>A0ABY4VYL1_9PROT</name>
<feature type="transmembrane region" description="Helical" evidence="1">
    <location>
        <begin position="35"/>
        <end position="53"/>
    </location>
</feature>
<proteinExistence type="predicted"/>
<feature type="transmembrane region" description="Helical" evidence="1">
    <location>
        <begin position="124"/>
        <end position="146"/>
    </location>
</feature>